<keyword evidence="2" id="KW-1185">Reference proteome</keyword>
<evidence type="ECO:0000313" key="1">
    <source>
        <dbReference type="EMBL" id="OSY38406.1"/>
    </source>
</evidence>
<comment type="caution">
    <text evidence="1">The sequence shown here is derived from an EMBL/GenBank/DDBJ whole genome shotgun (WGS) entry which is preliminary data.</text>
</comment>
<accession>A0ABX3XNS8</accession>
<protein>
    <submittedName>
        <fullName evidence="1">Uncharacterized protein</fullName>
    </submittedName>
</protein>
<name>A0ABX3XNS8_STRPT</name>
<proteinExistence type="predicted"/>
<reference evidence="1 2" key="1">
    <citation type="submission" date="2016-09" db="EMBL/GenBank/DDBJ databases">
        <title>Streptomyces platensis DSM40041, a candidate organism with high potential of specific P450 cytochromes.</title>
        <authorList>
            <person name="Grumaz C."/>
            <person name="Vainshtein Y."/>
            <person name="Kirstahler P."/>
            <person name="Sohn K."/>
        </authorList>
    </citation>
    <scope>NUCLEOTIDE SEQUENCE [LARGE SCALE GENOMIC DNA]</scope>
    <source>
        <strain evidence="1 2">DSM 40041</strain>
    </source>
</reference>
<evidence type="ECO:0000313" key="2">
    <source>
        <dbReference type="Proteomes" id="UP000194225"/>
    </source>
</evidence>
<sequence>MGMLVVVTVAVPPTRGAVRVGPPATTKVTVPVGVPRPSGMTVAVSVTGCPKTAGFGAADAKVKVGAM</sequence>
<organism evidence="1 2">
    <name type="scientific">Streptomyces platensis</name>
    <dbReference type="NCBI Taxonomy" id="58346"/>
    <lineage>
        <taxon>Bacteria</taxon>
        <taxon>Bacillati</taxon>
        <taxon>Actinomycetota</taxon>
        <taxon>Actinomycetes</taxon>
        <taxon>Kitasatosporales</taxon>
        <taxon>Streptomycetaceae</taxon>
        <taxon>Streptomyces</taxon>
    </lineage>
</organism>
<dbReference type="EMBL" id="MIGA01000059">
    <property type="protein sequence ID" value="OSY38406.1"/>
    <property type="molecule type" value="Genomic_DNA"/>
</dbReference>
<gene>
    <name evidence="1" type="ORF">BG653_06115</name>
</gene>
<dbReference type="Proteomes" id="UP000194225">
    <property type="component" value="Unassembled WGS sequence"/>
</dbReference>